<evidence type="ECO:0000256" key="6">
    <source>
        <dbReference type="ARBA" id="ARBA00038020"/>
    </source>
</evidence>
<proteinExistence type="inferred from homology"/>
<evidence type="ECO:0000256" key="5">
    <source>
        <dbReference type="ARBA" id="ARBA00023054"/>
    </source>
</evidence>
<evidence type="ECO:0000256" key="1">
    <source>
        <dbReference type="ARBA" id="ARBA00004202"/>
    </source>
</evidence>
<feature type="transmembrane region" description="Helical" evidence="8">
    <location>
        <begin position="474"/>
        <end position="495"/>
    </location>
</feature>
<dbReference type="GO" id="GO:0005886">
    <property type="term" value="C:plasma membrane"/>
    <property type="evidence" value="ECO:0007669"/>
    <property type="project" value="UniProtKB-SubCell"/>
</dbReference>
<reference evidence="10" key="1">
    <citation type="submission" date="2022-04" db="EMBL/GenBank/DDBJ databases">
        <title>Carnegiea gigantea Genome sequencing and assembly v2.</title>
        <authorList>
            <person name="Copetti D."/>
            <person name="Sanderson M.J."/>
            <person name="Burquez A."/>
            <person name="Wojciechowski M.F."/>
        </authorList>
    </citation>
    <scope>NUCLEOTIDE SEQUENCE</scope>
    <source>
        <strain evidence="10">SGP5-SGP5p</strain>
        <tissue evidence="10">Aerial part</tissue>
    </source>
</reference>
<name>A0A9Q1JRP8_9CARY</name>
<dbReference type="OrthoDB" id="1434354at2759"/>
<dbReference type="Pfam" id="PF00650">
    <property type="entry name" value="CRAL_TRIO"/>
    <property type="match status" value="1"/>
</dbReference>
<comment type="subcellular location">
    <subcellularLocation>
        <location evidence="1">Cell membrane</location>
        <topology evidence="1">Peripheral membrane protein</topology>
    </subcellularLocation>
    <subcellularLocation>
        <location evidence="2">Golgi apparatus membrane</location>
        <topology evidence="2">Peripheral membrane protein</topology>
    </subcellularLocation>
</comment>
<dbReference type="SUPFAM" id="SSF46938">
    <property type="entry name" value="CRAL/TRIO N-terminal domain"/>
    <property type="match status" value="1"/>
</dbReference>
<dbReference type="InterPro" id="IPR011074">
    <property type="entry name" value="CRAL/TRIO_N_dom"/>
</dbReference>
<organism evidence="10 11">
    <name type="scientific">Carnegiea gigantea</name>
    <dbReference type="NCBI Taxonomy" id="171969"/>
    <lineage>
        <taxon>Eukaryota</taxon>
        <taxon>Viridiplantae</taxon>
        <taxon>Streptophyta</taxon>
        <taxon>Embryophyta</taxon>
        <taxon>Tracheophyta</taxon>
        <taxon>Spermatophyta</taxon>
        <taxon>Magnoliopsida</taxon>
        <taxon>eudicotyledons</taxon>
        <taxon>Gunneridae</taxon>
        <taxon>Pentapetalae</taxon>
        <taxon>Caryophyllales</taxon>
        <taxon>Cactineae</taxon>
        <taxon>Cactaceae</taxon>
        <taxon>Cactoideae</taxon>
        <taxon>Echinocereeae</taxon>
        <taxon>Carnegiea</taxon>
    </lineage>
</organism>
<comment type="caution">
    <text evidence="10">The sequence shown here is derived from an EMBL/GenBank/DDBJ whole genome shotgun (WGS) entry which is preliminary data.</text>
</comment>
<feature type="transmembrane region" description="Helical" evidence="8">
    <location>
        <begin position="622"/>
        <end position="641"/>
    </location>
</feature>
<evidence type="ECO:0000313" key="10">
    <source>
        <dbReference type="EMBL" id="KAJ8429818.1"/>
    </source>
</evidence>
<evidence type="ECO:0000256" key="3">
    <source>
        <dbReference type="ARBA" id="ARBA00022927"/>
    </source>
</evidence>
<feature type="compositionally biased region" description="Basic and acidic residues" evidence="7">
    <location>
        <begin position="27"/>
        <end position="47"/>
    </location>
</feature>
<keyword evidence="5" id="KW-0175">Coiled coil</keyword>
<keyword evidence="8" id="KW-1133">Transmembrane helix</keyword>
<feature type="domain" description="CRAL-TRIO" evidence="9">
    <location>
        <begin position="160"/>
        <end position="334"/>
    </location>
</feature>
<sequence>MELRRSSSMSAPFDCFAPSGLEGSASHAERKEQKSSDFEISEDEKRNRMGNLKKRALCASSKLRRSLKRKGKRKGDRRSASVAIEDVRDVKEVQAVEAFRQALLLDEMLPERHDNYYTLLRFLMARKFDIEKAKEMWADMLQWRTEFGVDTIIEDFEYHELDEVLKYYPHGFHGVDKDGRPIYFCLLGKIDAEKLMQVTTLDRYLKYHVQDFERSLAIKFPACSIAAKRHIDSTTTILDVQGVGLKNLTKPARELILRLQKIDNDYYPETLCRMYIINAGSGFKLVWNTVKSFLDPQTTSKIHVLGHRYQSKLLEVIDEGQLPEFLGGTCSCANQGGCLRSSKGPWKDPEILKMVQSGGAEVAISNSEGRVIAYDKMMKNNDISAAESGSEVEESSFNEPEDPMQLKLMPLDEDRLAGNMSSAGGLPTSDGHVPVAVKFVDSGCKEEVSMNDTSCSRESSPWESSEDNAKRSSFRVFAVVMAAFVAAFSVCRSATINFLKGILRLIPDYGHHIPDMMHEPDFKEEFQPPAGPDVMEADLFSVLLSRVSELEEKVKILQTKPAQIPFAKEQLLNAAIYRLDALEAELIATKKALHEALIRQEEFLAYMDRQATAKFRVRHHSVVYLSLTAPAVYIYVLIPTLQGKKFCW</sequence>
<accession>A0A9Q1JRP8</accession>
<keyword evidence="11" id="KW-1185">Reference proteome</keyword>
<dbReference type="Gene3D" id="1.10.8.20">
    <property type="entry name" value="N-terminal domain of phosphatidylinositol transfer protein sec14p"/>
    <property type="match status" value="1"/>
</dbReference>
<dbReference type="FunFam" id="3.40.525.10:FF:000011">
    <property type="entry name" value="SEC14 cytosolic factor"/>
    <property type="match status" value="1"/>
</dbReference>
<dbReference type="EMBL" id="JAKOGI010000856">
    <property type="protein sequence ID" value="KAJ8429818.1"/>
    <property type="molecule type" value="Genomic_DNA"/>
</dbReference>
<keyword evidence="3" id="KW-0653">Protein transport</keyword>
<keyword evidence="4" id="KW-0333">Golgi apparatus</keyword>
<dbReference type="SMART" id="SM01100">
    <property type="entry name" value="CRAL_TRIO_N"/>
    <property type="match status" value="1"/>
</dbReference>
<evidence type="ECO:0000256" key="2">
    <source>
        <dbReference type="ARBA" id="ARBA00004395"/>
    </source>
</evidence>
<evidence type="ECO:0000256" key="4">
    <source>
        <dbReference type="ARBA" id="ARBA00023034"/>
    </source>
</evidence>
<feature type="compositionally biased region" description="Polar residues" evidence="7">
    <location>
        <begin position="1"/>
        <end position="10"/>
    </location>
</feature>
<dbReference type="CDD" id="cd00170">
    <property type="entry name" value="SEC14"/>
    <property type="match status" value="1"/>
</dbReference>
<keyword evidence="8" id="KW-0472">Membrane</keyword>
<keyword evidence="8" id="KW-0812">Transmembrane</keyword>
<evidence type="ECO:0000313" key="11">
    <source>
        <dbReference type="Proteomes" id="UP001153076"/>
    </source>
</evidence>
<keyword evidence="3" id="KW-0813">Transport</keyword>
<evidence type="ECO:0000259" key="9">
    <source>
        <dbReference type="PROSITE" id="PS50191"/>
    </source>
</evidence>
<dbReference type="GO" id="GO:0000139">
    <property type="term" value="C:Golgi membrane"/>
    <property type="evidence" value="ECO:0007669"/>
    <property type="project" value="UniProtKB-SubCell"/>
</dbReference>
<evidence type="ECO:0000256" key="8">
    <source>
        <dbReference type="SAM" id="Phobius"/>
    </source>
</evidence>
<dbReference type="InterPro" id="IPR036273">
    <property type="entry name" value="CRAL/TRIO_N_dom_sf"/>
</dbReference>
<dbReference type="Pfam" id="PF03765">
    <property type="entry name" value="CRAL_TRIO_N"/>
    <property type="match status" value="1"/>
</dbReference>
<dbReference type="SMART" id="SM00516">
    <property type="entry name" value="SEC14"/>
    <property type="match status" value="1"/>
</dbReference>
<dbReference type="PANTHER" id="PTHR45657:SF5">
    <property type="entry name" value="PHOSPHATIDYLINOSITOL_PHOSPHATIDYLCHOLINE TRANSFER PROTEIN SFH6"/>
    <property type="match status" value="1"/>
</dbReference>
<protein>
    <recommendedName>
        <fullName evidence="9">CRAL-TRIO domain-containing protein</fullName>
    </recommendedName>
</protein>
<feature type="region of interest" description="Disordered" evidence="7">
    <location>
        <begin position="1"/>
        <end position="51"/>
    </location>
</feature>
<dbReference type="PANTHER" id="PTHR45657">
    <property type="entry name" value="CRAL-TRIO DOMAIN-CONTAINING PROTEIN YKL091C-RELATED"/>
    <property type="match status" value="1"/>
</dbReference>
<dbReference type="InterPro" id="IPR051026">
    <property type="entry name" value="PI/PC_transfer"/>
</dbReference>
<dbReference type="InterPro" id="IPR001251">
    <property type="entry name" value="CRAL-TRIO_dom"/>
</dbReference>
<dbReference type="GO" id="GO:0015031">
    <property type="term" value="P:protein transport"/>
    <property type="evidence" value="ECO:0007669"/>
    <property type="project" value="UniProtKB-KW"/>
</dbReference>
<dbReference type="InterPro" id="IPR036865">
    <property type="entry name" value="CRAL-TRIO_dom_sf"/>
</dbReference>
<dbReference type="PROSITE" id="PS50191">
    <property type="entry name" value="CRAL_TRIO"/>
    <property type="match status" value="1"/>
</dbReference>
<comment type="similarity">
    <text evidence="6">Belongs to the SFH family.</text>
</comment>
<dbReference type="Gene3D" id="3.40.525.10">
    <property type="entry name" value="CRAL-TRIO lipid binding domain"/>
    <property type="match status" value="1"/>
</dbReference>
<gene>
    <name evidence="10" type="ORF">Cgig2_004402</name>
</gene>
<evidence type="ECO:0000256" key="7">
    <source>
        <dbReference type="SAM" id="MobiDB-lite"/>
    </source>
</evidence>
<dbReference type="AlphaFoldDB" id="A0A9Q1JRP8"/>
<dbReference type="SUPFAM" id="SSF52087">
    <property type="entry name" value="CRAL/TRIO domain"/>
    <property type="match status" value="1"/>
</dbReference>
<dbReference type="Proteomes" id="UP001153076">
    <property type="component" value="Unassembled WGS sequence"/>
</dbReference>